<accession>A0A7W9QAW5</accession>
<dbReference type="AlphaFoldDB" id="A0A7W9QAW5"/>
<gene>
    <name evidence="1" type="ORF">FHS42_002724</name>
</gene>
<dbReference type="InterPro" id="IPR032710">
    <property type="entry name" value="NTF2-like_dom_sf"/>
</dbReference>
<proteinExistence type="predicted"/>
<sequence>MSQEFLGHEKIVDAIDEAYEDFIAKGFAFTVHEYADNHDAVRITWHMVPAGGGPVAAVGTEYTILDKDGLIRIDDQFMVVDPAE</sequence>
<comment type="caution">
    <text evidence="1">The sequence shown here is derived from an EMBL/GenBank/DDBJ whole genome shotgun (WGS) entry which is preliminary data.</text>
</comment>
<keyword evidence="2" id="KW-1185">Reference proteome</keyword>
<reference evidence="1 2" key="1">
    <citation type="submission" date="2020-08" db="EMBL/GenBank/DDBJ databases">
        <title>Genomic Encyclopedia of Type Strains, Phase III (KMG-III): the genomes of soil and plant-associated and newly described type strains.</title>
        <authorList>
            <person name="Whitman W."/>
        </authorList>
    </citation>
    <scope>NUCLEOTIDE SEQUENCE [LARGE SCALE GENOMIC DNA]</scope>
    <source>
        <strain evidence="1 2">CECT 8305</strain>
    </source>
</reference>
<evidence type="ECO:0000313" key="1">
    <source>
        <dbReference type="EMBL" id="MBB5935662.1"/>
    </source>
</evidence>
<name>A0A7W9QAW5_9ACTN</name>
<dbReference type="EMBL" id="JACHJL010000005">
    <property type="protein sequence ID" value="MBB5935662.1"/>
    <property type="molecule type" value="Genomic_DNA"/>
</dbReference>
<evidence type="ECO:0000313" key="2">
    <source>
        <dbReference type="Proteomes" id="UP000588098"/>
    </source>
</evidence>
<dbReference type="SUPFAM" id="SSF54427">
    <property type="entry name" value="NTF2-like"/>
    <property type="match status" value="1"/>
</dbReference>
<dbReference type="Gene3D" id="3.10.450.50">
    <property type="match status" value="1"/>
</dbReference>
<organism evidence="1 2">
    <name type="scientific">Streptomyces zagrosensis</name>
    <dbReference type="NCBI Taxonomy" id="1042984"/>
    <lineage>
        <taxon>Bacteria</taxon>
        <taxon>Bacillati</taxon>
        <taxon>Actinomycetota</taxon>
        <taxon>Actinomycetes</taxon>
        <taxon>Kitasatosporales</taxon>
        <taxon>Streptomycetaceae</taxon>
        <taxon>Streptomyces</taxon>
    </lineage>
</organism>
<dbReference type="Proteomes" id="UP000588098">
    <property type="component" value="Unassembled WGS sequence"/>
</dbReference>
<protein>
    <submittedName>
        <fullName evidence="1">6-phosphogluconate dehydrogenase (Decarboxylating)</fullName>
    </submittedName>
</protein>